<evidence type="ECO:0000313" key="1">
    <source>
        <dbReference type="EMBL" id="KAI3370530.1"/>
    </source>
</evidence>
<reference evidence="1" key="1">
    <citation type="submission" date="2022-04" db="EMBL/GenBank/DDBJ databases">
        <title>Jade perch genome.</title>
        <authorList>
            <person name="Chao B."/>
        </authorList>
    </citation>
    <scope>NUCLEOTIDE SEQUENCE</scope>
    <source>
        <strain evidence="1">CB-2022</strain>
    </source>
</reference>
<organism evidence="1 2">
    <name type="scientific">Scortum barcoo</name>
    <name type="common">barcoo grunter</name>
    <dbReference type="NCBI Taxonomy" id="214431"/>
    <lineage>
        <taxon>Eukaryota</taxon>
        <taxon>Metazoa</taxon>
        <taxon>Chordata</taxon>
        <taxon>Craniata</taxon>
        <taxon>Vertebrata</taxon>
        <taxon>Euteleostomi</taxon>
        <taxon>Actinopterygii</taxon>
        <taxon>Neopterygii</taxon>
        <taxon>Teleostei</taxon>
        <taxon>Neoteleostei</taxon>
        <taxon>Acanthomorphata</taxon>
        <taxon>Eupercaria</taxon>
        <taxon>Centrarchiformes</taxon>
        <taxon>Terapontoidei</taxon>
        <taxon>Terapontidae</taxon>
        <taxon>Scortum</taxon>
    </lineage>
</organism>
<dbReference type="EMBL" id="CM041537">
    <property type="protein sequence ID" value="KAI3370530.1"/>
    <property type="molecule type" value="Genomic_DNA"/>
</dbReference>
<protein>
    <submittedName>
        <fullName evidence="1">Uncharacterized protein</fullName>
    </submittedName>
</protein>
<sequence length="184" mass="21055">MKSFERLVLAHLKNITGPLLDPLQFAYRTNRRHNCQLASSGTVMSLRTDGKWSSWSSGAGSGQNNLELNTLKTVEMTVDFRRSPPTLPPLSILNNTVSAVETFRFLGSTISQDLRWESNIDVIRKKAQQRMYFLHQLRKFNLPQELLIQFYTAIVQSVLCLHIHHCVVWISHQTGQEQTTTDSQ</sequence>
<gene>
    <name evidence="1" type="ORF">L3Q82_025297</name>
</gene>
<dbReference type="Proteomes" id="UP000831701">
    <property type="component" value="Chromosome 7"/>
</dbReference>
<evidence type="ECO:0000313" key="2">
    <source>
        <dbReference type="Proteomes" id="UP000831701"/>
    </source>
</evidence>
<comment type="caution">
    <text evidence="1">The sequence shown here is derived from an EMBL/GenBank/DDBJ whole genome shotgun (WGS) entry which is preliminary data.</text>
</comment>
<name>A0ACB8WRY8_9TELE</name>
<accession>A0ACB8WRY8</accession>
<proteinExistence type="predicted"/>
<keyword evidence="2" id="KW-1185">Reference proteome</keyword>